<protein>
    <submittedName>
        <fullName evidence="2">BA75_00540T0</fullName>
    </submittedName>
</protein>
<evidence type="ECO:0000313" key="3">
    <source>
        <dbReference type="Proteomes" id="UP000094565"/>
    </source>
</evidence>
<proteinExistence type="predicted"/>
<feature type="coiled-coil region" evidence="1">
    <location>
        <begin position="156"/>
        <end position="186"/>
    </location>
</feature>
<dbReference type="OrthoDB" id="10315621at2759"/>
<sequence>MEKSGKMMPISEMNIRKDNYSQLYSLVDVLLAKLDTNRQLKRSLFRRMEALSKLQKVAAQRVDSSELGTDLKEIKRQLETIPHDLGTSLNSLRIDEKPKIKPADEESELAALRQENLRLREKIAQTQIHNARMVQLLGDYENNIMIIVDRLRDYIIQSRQSSVDKLREQNEKLHEKTQEVNRLIGELLSYQESVAEQLPPLLNPLKRASYSDSSESELRDSFEAFYLDKYAREALAALYSDK</sequence>
<gene>
    <name evidence="2" type="ORF">ATY40_BA7500540</name>
</gene>
<keyword evidence="3" id="KW-1185">Reference proteome</keyword>
<name>A0A1B2J8L6_PICPA</name>
<dbReference type="EMBL" id="CP014584">
    <property type="protein sequence ID" value="ANZ74322.1"/>
    <property type="molecule type" value="Genomic_DNA"/>
</dbReference>
<dbReference type="Proteomes" id="UP000094565">
    <property type="component" value="Chromosome 1"/>
</dbReference>
<dbReference type="AlphaFoldDB" id="A0A1B2J8L6"/>
<evidence type="ECO:0000313" key="2">
    <source>
        <dbReference type="EMBL" id="ANZ74322.1"/>
    </source>
</evidence>
<keyword evidence="1" id="KW-0175">Coiled coil</keyword>
<organism evidence="2 3">
    <name type="scientific">Komagataella pastoris</name>
    <name type="common">Yeast</name>
    <name type="synonym">Pichia pastoris</name>
    <dbReference type="NCBI Taxonomy" id="4922"/>
    <lineage>
        <taxon>Eukaryota</taxon>
        <taxon>Fungi</taxon>
        <taxon>Dikarya</taxon>
        <taxon>Ascomycota</taxon>
        <taxon>Saccharomycotina</taxon>
        <taxon>Pichiomycetes</taxon>
        <taxon>Pichiales</taxon>
        <taxon>Pichiaceae</taxon>
        <taxon>Komagataella</taxon>
    </lineage>
</organism>
<accession>A0A1B2J8L6</accession>
<reference evidence="2 3" key="1">
    <citation type="submission" date="2016-02" db="EMBL/GenBank/DDBJ databases">
        <title>Comparative genomic and transcriptomic foundation for Pichia pastoris.</title>
        <authorList>
            <person name="Love K.R."/>
            <person name="Shah K.A."/>
            <person name="Whittaker C.A."/>
            <person name="Wu J."/>
            <person name="Bartlett M.C."/>
            <person name="Ma D."/>
            <person name="Leeson R.L."/>
            <person name="Priest M."/>
            <person name="Young S.K."/>
            <person name="Love J.C."/>
        </authorList>
    </citation>
    <scope>NUCLEOTIDE SEQUENCE [LARGE SCALE GENOMIC DNA]</scope>
    <source>
        <strain evidence="2 3">ATCC 28485</strain>
    </source>
</reference>
<evidence type="ECO:0000256" key="1">
    <source>
        <dbReference type="SAM" id="Coils"/>
    </source>
</evidence>